<evidence type="ECO:0000256" key="2">
    <source>
        <dbReference type="ARBA" id="ARBA00023029"/>
    </source>
</evidence>
<evidence type="ECO:0000313" key="6">
    <source>
        <dbReference type="Ensembl" id="ENSECRP00000020904.1"/>
    </source>
</evidence>
<dbReference type="GO" id="GO:0005694">
    <property type="term" value="C:chromosome"/>
    <property type="evidence" value="ECO:0007669"/>
    <property type="project" value="InterPro"/>
</dbReference>
<dbReference type="GO" id="GO:0006260">
    <property type="term" value="P:DNA replication"/>
    <property type="evidence" value="ECO:0007669"/>
    <property type="project" value="TreeGrafter"/>
</dbReference>
<keyword evidence="4" id="KW-0413">Isomerase</keyword>
<keyword evidence="7" id="KW-1185">Reference proteome</keyword>
<dbReference type="PANTHER" id="PTHR10290">
    <property type="entry name" value="DNA TOPOISOMERASE I"/>
    <property type="match status" value="1"/>
</dbReference>
<dbReference type="PANTHER" id="PTHR10290:SF3">
    <property type="entry name" value="DNA TOPOISOMERASE 1"/>
    <property type="match status" value="1"/>
</dbReference>
<comment type="similarity">
    <text evidence="1">Belongs to the type IB topoisomerase family.</text>
</comment>
<dbReference type="GO" id="GO:0006265">
    <property type="term" value="P:DNA topological change"/>
    <property type="evidence" value="ECO:0007669"/>
    <property type="project" value="InterPro"/>
</dbReference>
<dbReference type="InterPro" id="IPR008336">
    <property type="entry name" value="TopoI_DNA-bd_euk"/>
</dbReference>
<dbReference type="Pfam" id="PF02919">
    <property type="entry name" value="Topoisom_I_N"/>
    <property type="match status" value="1"/>
</dbReference>
<dbReference type="GO" id="GO:0003677">
    <property type="term" value="F:DNA binding"/>
    <property type="evidence" value="ECO:0007669"/>
    <property type="project" value="UniProtKB-KW"/>
</dbReference>
<evidence type="ECO:0000313" key="7">
    <source>
        <dbReference type="Proteomes" id="UP000694620"/>
    </source>
</evidence>
<dbReference type="GO" id="GO:0005730">
    <property type="term" value="C:nucleolus"/>
    <property type="evidence" value="ECO:0007669"/>
    <property type="project" value="TreeGrafter"/>
</dbReference>
<dbReference type="Proteomes" id="UP000694620">
    <property type="component" value="Unassembled WGS sequence"/>
</dbReference>
<evidence type="ECO:0000256" key="3">
    <source>
        <dbReference type="ARBA" id="ARBA00023125"/>
    </source>
</evidence>
<dbReference type="Ensembl" id="ENSECRT00000021356.1">
    <property type="protein sequence ID" value="ENSECRP00000020904.1"/>
    <property type="gene ID" value="ENSECRG00000014074.1"/>
</dbReference>
<dbReference type="GO" id="GO:0007059">
    <property type="term" value="P:chromosome segregation"/>
    <property type="evidence" value="ECO:0007669"/>
    <property type="project" value="TreeGrafter"/>
</dbReference>
<evidence type="ECO:0000256" key="4">
    <source>
        <dbReference type="ARBA" id="ARBA00023235"/>
    </source>
</evidence>
<protein>
    <recommendedName>
        <fullName evidence="5">DNA topoisomerase I DNA binding eukaryotic-type domain-containing protein</fullName>
    </recommendedName>
</protein>
<sequence length="146" mass="17098">MFVKVYYCQEFLSNAYPFSLPGQPVALSLEAEEVAGFFAHMLNHEYTTKEIFRCNFFNDWRKVMTEDEKMKIADLNKCDFTEMANYFTAKTEARKNCSKEEKQVLSESCHPRVTNVSIFTWKDYRRKGADFITQMPISHQGHPPSI</sequence>
<organism evidence="6 7">
    <name type="scientific">Erpetoichthys calabaricus</name>
    <name type="common">Rope fish</name>
    <name type="synonym">Calamoichthys calabaricus</name>
    <dbReference type="NCBI Taxonomy" id="27687"/>
    <lineage>
        <taxon>Eukaryota</taxon>
        <taxon>Metazoa</taxon>
        <taxon>Chordata</taxon>
        <taxon>Craniata</taxon>
        <taxon>Vertebrata</taxon>
        <taxon>Euteleostomi</taxon>
        <taxon>Actinopterygii</taxon>
        <taxon>Polypteriformes</taxon>
        <taxon>Polypteridae</taxon>
        <taxon>Erpetoichthys</taxon>
    </lineage>
</organism>
<evidence type="ECO:0000259" key="5">
    <source>
        <dbReference type="Pfam" id="PF02919"/>
    </source>
</evidence>
<dbReference type="Gene3D" id="1.10.10.41">
    <property type="entry name" value="Yeast DNA topoisomerase - domain 1"/>
    <property type="match status" value="1"/>
</dbReference>
<dbReference type="InterPro" id="IPR051062">
    <property type="entry name" value="Topoisomerase_IB"/>
</dbReference>
<keyword evidence="2" id="KW-0799">Topoisomerase</keyword>
<dbReference type="InterPro" id="IPR013034">
    <property type="entry name" value="DNA_topo_DNA_db_N_dom1"/>
</dbReference>
<evidence type="ECO:0000256" key="1">
    <source>
        <dbReference type="ARBA" id="ARBA00006645"/>
    </source>
</evidence>
<proteinExistence type="inferred from homology"/>
<keyword evidence="3" id="KW-0238">DNA-binding</keyword>
<dbReference type="GO" id="GO:0003917">
    <property type="term" value="F:DNA topoisomerase type I (single strand cut, ATP-independent) activity"/>
    <property type="evidence" value="ECO:0007669"/>
    <property type="project" value="InterPro"/>
</dbReference>
<dbReference type="AlphaFoldDB" id="A0A8C4SRH4"/>
<feature type="domain" description="DNA topoisomerase I DNA binding eukaryotic-type" evidence="5">
    <location>
        <begin position="12"/>
        <end position="136"/>
    </location>
</feature>
<dbReference type="FunFam" id="1.10.10.41:FF:000001">
    <property type="entry name" value="DNA topoisomerase I"/>
    <property type="match status" value="1"/>
</dbReference>
<reference evidence="6" key="1">
    <citation type="submission" date="2025-08" db="UniProtKB">
        <authorList>
            <consortium name="Ensembl"/>
        </authorList>
    </citation>
    <scope>IDENTIFICATION</scope>
</reference>
<accession>A0A8C4SRH4</accession>
<dbReference type="InterPro" id="IPR036202">
    <property type="entry name" value="TopoI_DNA-bd_euk_N_sf"/>
</dbReference>
<dbReference type="GeneTree" id="ENSGT00940000167650"/>
<dbReference type="SUPFAM" id="SSF56741">
    <property type="entry name" value="Eukaryotic DNA topoisomerase I, N-terminal DNA-binding fragment"/>
    <property type="match status" value="1"/>
</dbReference>
<name>A0A8C4SRH4_ERPCA</name>
<reference evidence="6" key="2">
    <citation type="submission" date="2025-09" db="UniProtKB">
        <authorList>
            <consortium name="Ensembl"/>
        </authorList>
    </citation>
    <scope>IDENTIFICATION</scope>
</reference>